<dbReference type="InterPro" id="IPR005467">
    <property type="entry name" value="His_kinase_dom"/>
</dbReference>
<proteinExistence type="predicted"/>
<dbReference type="InterPro" id="IPR001610">
    <property type="entry name" value="PAC"/>
</dbReference>
<dbReference type="SUPFAM" id="SSF47384">
    <property type="entry name" value="Homodimeric domain of signal transducing histidine kinase"/>
    <property type="match status" value="1"/>
</dbReference>
<dbReference type="SMART" id="SM00086">
    <property type="entry name" value="PAC"/>
    <property type="match status" value="3"/>
</dbReference>
<dbReference type="CDD" id="cd00082">
    <property type="entry name" value="HisKA"/>
    <property type="match status" value="1"/>
</dbReference>
<evidence type="ECO:0000313" key="13">
    <source>
        <dbReference type="Proteomes" id="UP000677918"/>
    </source>
</evidence>
<dbReference type="CDD" id="cd00130">
    <property type="entry name" value="PAS"/>
    <property type="match status" value="3"/>
</dbReference>
<dbReference type="RefSeq" id="WP_213413550.1">
    <property type="nucleotide sequence ID" value="NZ_BOVK01000056.1"/>
</dbReference>
<dbReference type="SMART" id="SM00387">
    <property type="entry name" value="HATPase_c"/>
    <property type="match status" value="1"/>
</dbReference>
<dbReference type="InterPro" id="IPR035965">
    <property type="entry name" value="PAS-like_dom_sf"/>
</dbReference>
<dbReference type="InterPro" id="IPR004358">
    <property type="entry name" value="Sig_transdc_His_kin-like_C"/>
</dbReference>
<keyword evidence="4" id="KW-0808">Transferase</keyword>
<dbReference type="InterPro" id="IPR013767">
    <property type="entry name" value="PAS_fold"/>
</dbReference>
<dbReference type="NCBIfam" id="TIGR00229">
    <property type="entry name" value="sensory_box"/>
    <property type="match status" value="3"/>
</dbReference>
<feature type="domain" description="Histidine kinase" evidence="10">
    <location>
        <begin position="429"/>
        <end position="635"/>
    </location>
</feature>
<dbReference type="EMBL" id="BOVK01000056">
    <property type="protein sequence ID" value="GIQ70739.1"/>
    <property type="molecule type" value="Genomic_DNA"/>
</dbReference>
<dbReference type="PANTHER" id="PTHR43304">
    <property type="entry name" value="PHYTOCHROME-LIKE PROTEIN CPH1"/>
    <property type="match status" value="1"/>
</dbReference>
<feature type="domain" description="PAS" evidence="11">
    <location>
        <begin position="188"/>
        <end position="232"/>
    </location>
</feature>
<organism evidence="12 13">
    <name type="scientific">Xylanibacillus composti</name>
    <dbReference type="NCBI Taxonomy" id="1572762"/>
    <lineage>
        <taxon>Bacteria</taxon>
        <taxon>Bacillati</taxon>
        <taxon>Bacillota</taxon>
        <taxon>Bacilli</taxon>
        <taxon>Bacillales</taxon>
        <taxon>Paenibacillaceae</taxon>
        <taxon>Xylanibacillus</taxon>
    </lineage>
</organism>
<evidence type="ECO:0000256" key="5">
    <source>
        <dbReference type="ARBA" id="ARBA00022741"/>
    </source>
</evidence>
<evidence type="ECO:0000256" key="1">
    <source>
        <dbReference type="ARBA" id="ARBA00000085"/>
    </source>
</evidence>
<dbReference type="GO" id="GO:0000155">
    <property type="term" value="F:phosphorelay sensor kinase activity"/>
    <property type="evidence" value="ECO:0007669"/>
    <property type="project" value="InterPro"/>
</dbReference>
<feature type="domain" description="PAS" evidence="11">
    <location>
        <begin position="8"/>
        <end position="55"/>
    </location>
</feature>
<keyword evidence="9" id="KW-0902">Two-component regulatory system</keyword>
<dbReference type="InterPro" id="IPR000014">
    <property type="entry name" value="PAS"/>
</dbReference>
<gene>
    <name evidence="12" type="ORF">XYCOK13_35630</name>
</gene>
<dbReference type="InterPro" id="IPR036890">
    <property type="entry name" value="HATPase_C_sf"/>
</dbReference>
<dbReference type="Gene3D" id="3.30.450.20">
    <property type="entry name" value="PAS domain"/>
    <property type="match status" value="3"/>
</dbReference>
<dbReference type="PROSITE" id="PS50112">
    <property type="entry name" value="PAS"/>
    <property type="match status" value="3"/>
</dbReference>
<evidence type="ECO:0000259" key="11">
    <source>
        <dbReference type="PROSITE" id="PS50112"/>
    </source>
</evidence>
<evidence type="ECO:0000256" key="2">
    <source>
        <dbReference type="ARBA" id="ARBA00012438"/>
    </source>
</evidence>
<dbReference type="Pfam" id="PF00512">
    <property type="entry name" value="HisKA"/>
    <property type="match status" value="1"/>
</dbReference>
<keyword evidence="13" id="KW-1185">Reference proteome</keyword>
<dbReference type="InterPro" id="IPR003594">
    <property type="entry name" value="HATPase_dom"/>
</dbReference>
<reference evidence="12" key="1">
    <citation type="submission" date="2021-04" db="EMBL/GenBank/DDBJ databases">
        <title>Draft genome sequence of Xylanibacillus composti strain K13.</title>
        <authorList>
            <person name="Uke A."/>
            <person name="Chhe C."/>
            <person name="Baramee S."/>
            <person name="Kosugi A."/>
        </authorList>
    </citation>
    <scope>NUCLEOTIDE SEQUENCE</scope>
    <source>
        <strain evidence="12">K13</strain>
    </source>
</reference>
<keyword evidence="6" id="KW-0418">Kinase</keyword>
<comment type="catalytic activity">
    <reaction evidence="1">
        <text>ATP + protein L-histidine = ADP + protein N-phospho-L-histidine.</text>
        <dbReference type="EC" id="2.7.13.3"/>
    </reaction>
</comment>
<feature type="domain" description="PAS" evidence="11">
    <location>
        <begin position="310"/>
        <end position="361"/>
    </location>
</feature>
<keyword evidence="5" id="KW-0547">Nucleotide-binding</keyword>
<evidence type="ECO:0000256" key="8">
    <source>
        <dbReference type="ARBA" id="ARBA00022969"/>
    </source>
</evidence>
<dbReference type="Pfam" id="PF00989">
    <property type="entry name" value="PAS"/>
    <property type="match status" value="1"/>
</dbReference>
<dbReference type="GO" id="GO:0006355">
    <property type="term" value="P:regulation of DNA-templated transcription"/>
    <property type="evidence" value="ECO:0007669"/>
    <property type="project" value="InterPro"/>
</dbReference>
<dbReference type="SMART" id="SM00091">
    <property type="entry name" value="PAS"/>
    <property type="match status" value="3"/>
</dbReference>
<dbReference type="Pfam" id="PF02518">
    <property type="entry name" value="HATPase_c"/>
    <property type="match status" value="1"/>
</dbReference>
<dbReference type="GO" id="GO:0030435">
    <property type="term" value="P:sporulation resulting in formation of a cellular spore"/>
    <property type="evidence" value="ECO:0007669"/>
    <property type="project" value="UniProtKB-KW"/>
</dbReference>
<dbReference type="PRINTS" id="PR00344">
    <property type="entry name" value="BCTRLSENSOR"/>
</dbReference>
<dbReference type="SMART" id="SM00388">
    <property type="entry name" value="HisKA"/>
    <property type="match status" value="1"/>
</dbReference>
<evidence type="ECO:0000256" key="9">
    <source>
        <dbReference type="ARBA" id="ARBA00023012"/>
    </source>
</evidence>
<dbReference type="AlphaFoldDB" id="A0A8J4H4K4"/>
<evidence type="ECO:0000256" key="3">
    <source>
        <dbReference type="ARBA" id="ARBA00022553"/>
    </source>
</evidence>
<accession>A0A8J4H4K4</accession>
<keyword evidence="8" id="KW-0749">Sporulation</keyword>
<dbReference type="GO" id="GO:0005524">
    <property type="term" value="F:ATP binding"/>
    <property type="evidence" value="ECO:0007669"/>
    <property type="project" value="UniProtKB-KW"/>
</dbReference>
<evidence type="ECO:0000256" key="4">
    <source>
        <dbReference type="ARBA" id="ARBA00022679"/>
    </source>
</evidence>
<dbReference type="InterPro" id="IPR003661">
    <property type="entry name" value="HisK_dim/P_dom"/>
</dbReference>
<dbReference type="Gene3D" id="3.30.565.10">
    <property type="entry name" value="Histidine kinase-like ATPase, C-terminal domain"/>
    <property type="match status" value="1"/>
</dbReference>
<evidence type="ECO:0000313" key="12">
    <source>
        <dbReference type="EMBL" id="GIQ70739.1"/>
    </source>
</evidence>
<dbReference type="Gene3D" id="1.10.287.130">
    <property type="match status" value="1"/>
</dbReference>
<dbReference type="SUPFAM" id="SSF55874">
    <property type="entry name" value="ATPase domain of HSP90 chaperone/DNA topoisomerase II/histidine kinase"/>
    <property type="match status" value="1"/>
</dbReference>
<evidence type="ECO:0000256" key="7">
    <source>
        <dbReference type="ARBA" id="ARBA00022840"/>
    </source>
</evidence>
<evidence type="ECO:0000259" key="10">
    <source>
        <dbReference type="PROSITE" id="PS50109"/>
    </source>
</evidence>
<dbReference type="SUPFAM" id="SSF55785">
    <property type="entry name" value="PYP-like sensor domain (PAS domain)"/>
    <property type="match status" value="3"/>
</dbReference>
<dbReference type="EC" id="2.7.13.3" evidence="2"/>
<comment type="caution">
    <text evidence="12">The sequence shown here is derived from an EMBL/GenBank/DDBJ whole genome shotgun (WGS) entry which is preliminary data.</text>
</comment>
<dbReference type="PROSITE" id="PS50109">
    <property type="entry name" value="HIS_KIN"/>
    <property type="match status" value="1"/>
</dbReference>
<dbReference type="InterPro" id="IPR052162">
    <property type="entry name" value="Sensor_kinase/Photoreceptor"/>
</dbReference>
<keyword evidence="3" id="KW-0597">Phosphoprotein</keyword>
<evidence type="ECO:0000256" key="6">
    <source>
        <dbReference type="ARBA" id="ARBA00022777"/>
    </source>
</evidence>
<dbReference type="InterPro" id="IPR036097">
    <property type="entry name" value="HisK_dim/P_sf"/>
</dbReference>
<protein>
    <recommendedName>
        <fullName evidence="2">histidine kinase</fullName>
        <ecNumber evidence="2">2.7.13.3</ecNumber>
    </recommendedName>
</protein>
<keyword evidence="7" id="KW-0067">ATP-binding</keyword>
<sequence length="643" mass="72644">MLNADTVLFEHSPLGIACLELTGLMKKVNPAFCELFGYREEELLHLNFSQLAHDEGRGTCIPSLREIEDSPDHKLIMEKQLVHHSGKIIYAQVSFSLLIDERCIPCGLLVQVHDKTELLESRSRAPESCWKLDGEQNGTGSPERNRDPGVAVDVQAEFMKTLETLHETEVLYRNLIERALVGVYLYQDGELVYVNPYLANMFGYAAEEFVHSTAADAIIQKECASRLEQTVHAMDQDVVYEYQTVGVKKNQQTIHLEGSCSAITYRGRPAVLGTVQDITYKKQAEELLRENAKRYQRLLKYLPEAILVIADGMIIYANKSAVELTRADSEGKLIGQYYFDLLHPDYHEETRISMEQVMQTDAASAFVEKKIYCATGEWIEVEASSIRIHSYNGNSVILTVLRDITERKKEEDLLIQSEKLSVVGQLAAGVAHEIRNPLTSLKGFTQLLKSKLRDRESNFIDIMQEELDRINLIVNEFMTLAKPHLIQYSDKNVKEILRSVISVLETQAILANVNLVKDYDENLPIIYCDENQLKQVLLNVIKNAIEAMPQGGDIRITVKKKGTEALSIQVQDHGPGIPADMMERIGEPFFTTKADGTGLGLMISRRIIDAHQGTFRIWSEPDRGTTVEIELPASGRSRQLQKY</sequence>
<dbReference type="Pfam" id="PF13426">
    <property type="entry name" value="PAS_9"/>
    <property type="match status" value="2"/>
</dbReference>
<name>A0A8J4H4K4_9BACL</name>
<dbReference type="Proteomes" id="UP000677918">
    <property type="component" value="Unassembled WGS sequence"/>
</dbReference>
<dbReference type="FunFam" id="1.10.287.130:FF:000040">
    <property type="entry name" value="PAS domain-containing sensor histidine kinase"/>
    <property type="match status" value="1"/>
</dbReference>
<dbReference type="PANTHER" id="PTHR43304:SF1">
    <property type="entry name" value="PAC DOMAIN-CONTAINING PROTEIN"/>
    <property type="match status" value="1"/>
</dbReference>